<dbReference type="RefSeq" id="WP_109191220.1">
    <property type="nucleotide sequence ID" value="NZ_CP029255.1"/>
</dbReference>
<evidence type="ECO:0000256" key="1">
    <source>
        <dbReference type="ARBA" id="ARBA00004141"/>
    </source>
</evidence>
<evidence type="ECO:0000256" key="2">
    <source>
        <dbReference type="ARBA" id="ARBA00022692"/>
    </source>
</evidence>
<evidence type="ECO:0000313" key="8">
    <source>
        <dbReference type="Proteomes" id="UP000245250"/>
    </source>
</evidence>
<evidence type="ECO:0000256" key="3">
    <source>
        <dbReference type="ARBA" id="ARBA00022989"/>
    </source>
</evidence>
<feature type="transmembrane region" description="Helical" evidence="5">
    <location>
        <begin position="205"/>
        <end position="220"/>
    </location>
</feature>
<dbReference type="EMBL" id="CP029255">
    <property type="protein sequence ID" value="AWK03662.1"/>
    <property type="molecule type" value="Genomic_DNA"/>
</dbReference>
<dbReference type="KEGG" id="fcr:HYN56_05255"/>
<feature type="transmembrane region" description="Helical" evidence="5">
    <location>
        <begin position="320"/>
        <end position="338"/>
    </location>
</feature>
<evidence type="ECO:0000256" key="5">
    <source>
        <dbReference type="SAM" id="Phobius"/>
    </source>
</evidence>
<keyword evidence="8" id="KW-1185">Reference proteome</keyword>
<dbReference type="AlphaFoldDB" id="A0A2S1YHZ2"/>
<keyword evidence="3 5" id="KW-1133">Transmembrane helix</keyword>
<sequence length="402" mass="47326">MNFSKKLIKPIMYLFVFSSLIYFVEAFQSIMMIVTALLLISFAKFEDFKISRKNAPFLFSFIILAFYYILFYSSKSFKLIAESLLLFVIPLLSVYLYKIETFSKDLKKIQFAYSICLSLLCLYFLGFYIYDIPNHHFDWYLARYNLEFYNKIHGTYICLWIAIAILFLADLTSSFKQFPVHKKALFFIMFVLLFSGLIIYNSRNIIVGLIIISGVRFLLLKKENTTISKKLIFLVLFAVLAVVLLSRRYIEDIQFLLDNSFKNSTRYAAWSCSSKLIYGSNFMGMDFNLIQDKLNECYVPFHNPELEKFKINSHNQYLDYLLKGGIFMLLAFISTLFIKIKYSIKQQNYLYLSLTILFVISFITENVLVRQYGMYGYFLCDILFLGSILGNKNHSRNEIEKH</sequence>
<dbReference type="GO" id="GO:0016020">
    <property type="term" value="C:membrane"/>
    <property type="evidence" value="ECO:0007669"/>
    <property type="project" value="UniProtKB-SubCell"/>
</dbReference>
<feature type="transmembrane region" description="Helical" evidence="5">
    <location>
        <begin position="79"/>
        <end position="99"/>
    </location>
</feature>
<feature type="transmembrane region" description="Helical" evidence="5">
    <location>
        <begin position="350"/>
        <end position="368"/>
    </location>
</feature>
<dbReference type="Pfam" id="PF04932">
    <property type="entry name" value="Wzy_C"/>
    <property type="match status" value="1"/>
</dbReference>
<dbReference type="InterPro" id="IPR007016">
    <property type="entry name" value="O-antigen_ligase-rel_domated"/>
</dbReference>
<protein>
    <recommendedName>
        <fullName evidence="6">O-antigen ligase-related domain-containing protein</fullName>
    </recommendedName>
</protein>
<name>A0A2S1YHZ2_9FLAO</name>
<dbReference type="PANTHER" id="PTHR37422">
    <property type="entry name" value="TEICHURONIC ACID BIOSYNTHESIS PROTEIN TUAE"/>
    <property type="match status" value="1"/>
</dbReference>
<feature type="transmembrane region" description="Helical" evidence="5">
    <location>
        <begin position="232"/>
        <end position="250"/>
    </location>
</feature>
<evidence type="ECO:0000256" key="4">
    <source>
        <dbReference type="ARBA" id="ARBA00023136"/>
    </source>
</evidence>
<organism evidence="7 8">
    <name type="scientific">Flavobacterium crocinum</name>
    <dbReference type="NCBI Taxonomy" id="2183896"/>
    <lineage>
        <taxon>Bacteria</taxon>
        <taxon>Pseudomonadati</taxon>
        <taxon>Bacteroidota</taxon>
        <taxon>Flavobacteriia</taxon>
        <taxon>Flavobacteriales</taxon>
        <taxon>Flavobacteriaceae</taxon>
        <taxon>Flavobacterium</taxon>
    </lineage>
</organism>
<feature type="domain" description="O-antigen ligase-related" evidence="6">
    <location>
        <begin position="189"/>
        <end position="333"/>
    </location>
</feature>
<keyword evidence="4 5" id="KW-0472">Membrane</keyword>
<keyword evidence="2 5" id="KW-0812">Transmembrane</keyword>
<feature type="transmembrane region" description="Helical" evidence="5">
    <location>
        <begin position="111"/>
        <end position="132"/>
    </location>
</feature>
<dbReference type="Proteomes" id="UP000245250">
    <property type="component" value="Chromosome"/>
</dbReference>
<dbReference type="OrthoDB" id="1631746at2"/>
<evidence type="ECO:0000313" key="7">
    <source>
        <dbReference type="EMBL" id="AWK03662.1"/>
    </source>
</evidence>
<gene>
    <name evidence="7" type="ORF">HYN56_05255</name>
</gene>
<feature type="transmembrane region" description="Helical" evidence="5">
    <location>
        <begin position="374"/>
        <end position="391"/>
    </location>
</feature>
<proteinExistence type="predicted"/>
<feature type="transmembrane region" description="Helical" evidence="5">
    <location>
        <begin position="20"/>
        <end position="43"/>
    </location>
</feature>
<evidence type="ECO:0000259" key="6">
    <source>
        <dbReference type="Pfam" id="PF04932"/>
    </source>
</evidence>
<reference evidence="7 8" key="1">
    <citation type="submission" date="2018-05" db="EMBL/GenBank/DDBJ databases">
        <title>Genome sequencing of Flavobacterium sp. HYN0056.</title>
        <authorList>
            <person name="Yi H."/>
            <person name="Baek C."/>
        </authorList>
    </citation>
    <scope>NUCLEOTIDE SEQUENCE [LARGE SCALE GENOMIC DNA]</scope>
    <source>
        <strain evidence="7 8">HYN0056</strain>
    </source>
</reference>
<accession>A0A2S1YHZ2</accession>
<feature type="transmembrane region" description="Helical" evidence="5">
    <location>
        <begin position="152"/>
        <end position="171"/>
    </location>
</feature>
<dbReference type="InterPro" id="IPR051533">
    <property type="entry name" value="WaaL-like"/>
</dbReference>
<dbReference type="PANTHER" id="PTHR37422:SF13">
    <property type="entry name" value="LIPOPOLYSACCHARIDE BIOSYNTHESIS PROTEIN PA4999-RELATED"/>
    <property type="match status" value="1"/>
</dbReference>
<feature type="transmembrane region" description="Helical" evidence="5">
    <location>
        <begin position="183"/>
        <end position="199"/>
    </location>
</feature>
<comment type="subcellular location">
    <subcellularLocation>
        <location evidence="1">Membrane</location>
        <topology evidence="1">Multi-pass membrane protein</topology>
    </subcellularLocation>
</comment>
<feature type="transmembrane region" description="Helical" evidence="5">
    <location>
        <begin position="55"/>
        <end position="73"/>
    </location>
</feature>